<dbReference type="AlphaFoldDB" id="A0A4P9XNI0"/>
<dbReference type="Gene3D" id="3.60.21.10">
    <property type="match status" value="1"/>
</dbReference>
<evidence type="ECO:0000259" key="1">
    <source>
        <dbReference type="Pfam" id="PF00149"/>
    </source>
</evidence>
<keyword evidence="3" id="KW-1185">Reference proteome</keyword>
<dbReference type="PANTHER" id="PTHR46546">
    <property type="entry name" value="SHEWANELLA-LIKE PROTEIN PHOSPHATASE 1"/>
    <property type="match status" value="1"/>
</dbReference>
<name>A0A4P9XNI0_9FUNG</name>
<dbReference type="EMBL" id="KZ992704">
    <property type="protein sequence ID" value="RKP07537.1"/>
    <property type="molecule type" value="Genomic_DNA"/>
</dbReference>
<organism evidence="2 3">
    <name type="scientific">Thamnocephalis sphaerospora</name>
    <dbReference type="NCBI Taxonomy" id="78915"/>
    <lineage>
        <taxon>Eukaryota</taxon>
        <taxon>Fungi</taxon>
        <taxon>Fungi incertae sedis</taxon>
        <taxon>Zoopagomycota</taxon>
        <taxon>Zoopagomycotina</taxon>
        <taxon>Zoopagomycetes</taxon>
        <taxon>Zoopagales</taxon>
        <taxon>Sigmoideomycetaceae</taxon>
        <taxon>Thamnocephalis</taxon>
    </lineage>
</organism>
<evidence type="ECO:0000313" key="2">
    <source>
        <dbReference type="EMBL" id="RKP07537.1"/>
    </source>
</evidence>
<proteinExistence type="predicted"/>
<dbReference type="Proteomes" id="UP000271241">
    <property type="component" value="Unassembled WGS sequence"/>
</dbReference>
<accession>A0A4P9XNI0</accession>
<dbReference type="InterPro" id="IPR029052">
    <property type="entry name" value="Metallo-depent_PP-like"/>
</dbReference>
<dbReference type="Pfam" id="PF00149">
    <property type="entry name" value="Metallophos"/>
    <property type="match status" value="1"/>
</dbReference>
<dbReference type="PANTHER" id="PTHR46546:SF4">
    <property type="entry name" value="SHEWANELLA-LIKE PROTEIN PHOSPHATASE 1"/>
    <property type="match status" value="1"/>
</dbReference>
<dbReference type="GO" id="GO:0016787">
    <property type="term" value="F:hydrolase activity"/>
    <property type="evidence" value="ECO:0007669"/>
    <property type="project" value="InterPro"/>
</dbReference>
<dbReference type="InterPro" id="IPR004843">
    <property type="entry name" value="Calcineurin-like_PHP"/>
</dbReference>
<protein>
    <submittedName>
        <fullName evidence="2">Metallo-dependent phosphatase-like protein</fullName>
    </submittedName>
</protein>
<feature type="non-terminal residue" evidence="2">
    <location>
        <position position="252"/>
    </location>
</feature>
<feature type="non-terminal residue" evidence="2">
    <location>
        <position position="1"/>
    </location>
</feature>
<gene>
    <name evidence="2" type="ORF">THASP1DRAFT_7574</name>
</gene>
<feature type="domain" description="Calcineurin-like phosphoesterase" evidence="1">
    <location>
        <begin position="1"/>
        <end position="154"/>
    </location>
</feature>
<sequence>RIVAVGNLHGDLESALSVLRMAHVIDSDGKWAGGSNTVLVQTGDIIDYGPDTKELLMLFPRLVQEANRAGGRVIQLLGNHEVMNMIGDLRYVRERPDEFLSPESRTTTFSSTGYLGSRLFNLPLVHRVGDTIFAHGSITETWAQMGIQTINSQAKYELGILSKNPGSASSAMYPLLLGKSSPVRHVGYAESAQDAACKVVRRILDIVGAKRLVTSSTLMFRGKIRARCDGALTSINTGISRFVWERPSALEI</sequence>
<dbReference type="OrthoDB" id="5976022at2759"/>
<evidence type="ECO:0000313" key="3">
    <source>
        <dbReference type="Proteomes" id="UP000271241"/>
    </source>
</evidence>
<dbReference type="STRING" id="78915.A0A4P9XNI0"/>
<dbReference type="SUPFAM" id="SSF56300">
    <property type="entry name" value="Metallo-dependent phosphatases"/>
    <property type="match status" value="1"/>
</dbReference>
<reference evidence="3" key="1">
    <citation type="journal article" date="2018" name="Nat. Microbiol.">
        <title>Leveraging single-cell genomics to expand the fungal tree of life.</title>
        <authorList>
            <person name="Ahrendt S.R."/>
            <person name="Quandt C.A."/>
            <person name="Ciobanu D."/>
            <person name="Clum A."/>
            <person name="Salamov A."/>
            <person name="Andreopoulos B."/>
            <person name="Cheng J.F."/>
            <person name="Woyke T."/>
            <person name="Pelin A."/>
            <person name="Henrissat B."/>
            <person name="Reynolds N.K."/>
            <person name="Benny G.L."/>
            <person name="Smith M.E."/>
            <person name="James T.Y."/>
            <person name="Grigoriev I.V."/>
        </authorList>
    </citation>
    <scope>NUCLEOTIDE SEQUENCE [LARGE SCALE GENOMIC DNA]</scope>
    <source>
        <strain evidence="3">RSA 1356</strain>
    </source>
</reference>